<protein>
    <submittedName>
        <fullName evidence="1">DNA/RNA helicase</fullName>
    </submittedName>
</protein>
<keyword evidence="1" id="KW-0347">Helicase</keyword>
<sequence>MAMPMRCNRPSHLYLKVFTRHQQCTCDLPKYREIKLGNNILSFTIMLYSQWQRIHIVRLFSEVLLENSGDVISKHNSIINSNHSNLEQKFIQDECLSNENIKECYNRLDLAQTLGTLNQHG</sequence>
<dbReference type="AlphaFoldDB" id="A0A5A7R4Y6"/>
<keyword evidence="1" id="KW-0378">Hydrolase</keyword>
<dbReference type="GO" id="GO:0004386">
    <property type="term" value="F:helicase activity"/>
    <property type="evidence" value="ECO:0007669"/>
    <property type="project" value="UniProtKB-KW"/>
</dbReference>
<proteinExistence type="predicted"/>
<gene>
    <name evidence="1" type="ORF">STAS_30309</name>
</gene>
<dbReference type="Proteomes" id="UP000325081">
    <property type="component" value="Unassembled WGS sequence"/>
</dbReference>
<reference evidence="2" key="1">
    <citation type="journal article" date="2019" name="Curr. Biol.">
        <title>Genome Sequence of Striga asiatica Provides Insight into the Evolution of Plant Parasitism.</title>
        <authorList>
            <person name="Yoshida S."/>
            <person name="Kim S."/>
            <person name="Wafula E.K."/>
            <person name="Tanskanen J."/>
            <person name="Kim Y.M."/>
            <person name="Honaas L."/>
            <person name="Yang Z."/>
            <person name="Spallek T."/>
            <person name="Conn C.E."/>
            <person name="Ichihashi Y."/>
            <person name="Cheong K."/>
            <person name="Cui S."/>
            <person name="Der J.P."/>
            <person name="Gundlach H."/>
            <person name="Jiao Y."/>
            <person name="Hori C."/>
            <person name="Ishida J.K."/>
            <person name="Kasahara H."/>
            <person name="Kiba T."/>
            <person name="Kim M.S."/>
            <person name="Koo N."/>
            <person name="Laohavisit A."/>
            <person name="Lee Y.H."/>
            <person name="Lumba S."/>
            <person name="McCourt P."/>
            <person name="Mortimer J.C."/>
            <person name="Mutuku J.M."/>
            <person name="Nomura T."/>
            <person name="Sasaki-Sekimoto Y."/>
            <person name="Seto Y."/>
            <person name="Wang Y."/>
            <person name="Wakatake T."/>
            <person name="Sakakibara H."/>
            <person name="Demura T."/>
            <person name="Yamaguchi S."/>
            <person name="Yoneyama K."/>
            <person name="Manabe R.I."/>
            <person name="Nelson D.C."/>
            <person name="Schulman A.H."/>
            <person name="Timko M.P."/>
            <person name="dePamphilis C.W."/>
            <person name="Choi D."/>
            <person name="Shirasu K."/>
        </authorList>
    </citation>
    <scope>NUCLEOTIDE SEQUENCE [LARGE SCALE GENOMIC DNA]</scope>
    <source>
        <strain evidence="2">cv. UVA1</strain>
    </source>
</reference>
<organism evidence="1 2">
    <name type="scientific">Striga asiatica</name>
    <name type="common">Asiatic witchweed</name>
    <name type="synonym">Buchnera asiatica</name>
    <dbReference type="NCBI Taxonomy" id="4170"/>
    <lineage>
        <taxon>Eukaryota</taxon>
        <taxon>Viridiplantae</taxon>
        <taxon>Streptophyta</taxon>
        <taxon>Embryophyta</taxon>
        <taxon>Tracheophyta</taxon>
        <taxon>Spermatophyta</taxon>
        <taxon>Magnoliopsida</taxon>
        <taxon>eudicotyledons</taxon>
        <taxon>Gunneridae</taxon>
        <taxon>Pentapetalae</taxon>
        <taxon>asterids</taxon>
        <taxon>lamiids</taxon>
        <taxon>Lamiales</taxon>
        <taxon>Orobanchaceae</taxon>
        <taxon>Buchnereae</taxon>
        <taxon>Striga</taxon>
    </lineage>
</organism>
<name>A0A5A7R4Y6_STRAF</name>
<evidence type="ECO:0000313" key="2">
    <source>
        <dbReference type="Proteomes" id="UP000325081"/>
    </source>
</evidence>
<comment type="caution">
    <text evidence="1">The sequence shown here is derived from an EMBL/GenBank/DDBJ whole genome shotgun (WGS) entry which is preliminary data.</text>
</comment>
<keyword evidence="1" id="KW-0067">ATP-binding</keyword>
<dbReference type="EMBL" id="BKCP01010514">
    <property type="protein sequence ID" value="GER52823.1"/>
    <property type="molecule type" value="Genomic_DNA"/>
</dbReference>
<evidence type="ECO:0000313" key="1">
    <source>
        <dbReference type="EMBL" id="GER52823.1"/>
    </source>
</evidence>
<keyword evidence="1" id="KW-0547">Nucleotide-binding</keyword>
<accession>A0A5A7R4Y6</accession>
<keyword evidence="2" id="KW-1185">Reference proteome</keyword>